<dbReference type="eggNOG" id="ENOG502SJJ0">
    <property type="taxonomic scope" value="Eukaryota"/>
</dbReference>
<dbReference type="RefSeq" id="XP_010700804.1">
    <property type="nucleotide sequence ID" value="XM_010702502.1"/>
</dbReference>
<evidence type="ECO:0000313" key="2">
    <source>
        <dbReference type="Proteomes" id="UP000063063"/>
    </source>
</evidence>
<gene>
    <name evidence="1" type="ORF">LPMP_292000</name>
</gene>
<reference evidence="1 2" key="1">
    <citation type="journal article" date="2015" name="Sci. Rep.">
        <title>The genome of Leishmania panamensis: insights into genomics of the L. (Viannia) subgenus.</title>
        <authorList>
            <person name="Llanes A."/>
            <person name="Restrepo C.M."/>
            <person name="Vecchio G.D."/>
            <person name="Anguizola F.J."/>
            <person name="Lleonart R."/>
        </authorList>
    </citation>
    <scope>NUCLEOTIDE SEQUENCE [LARGE SCALE GENOMIC DNA]</scope>
    <source>
        <strain evidence="1 2">MHOM/PA/94/PSC-1</strain>
    </source>
</reference>
<dbReference type="OrthoDB" id="263609at2759"/>
<dbReference type="KEGG" id="lpan:LPMP_292000"/>
<accession>A0A088SEG8</accession>
<dbReference type="VEuPathDB" id="TriTrypDB:LPMP_292000"/>
<dbReference type="Proteomes" id="UP000063063">
    <property type="component" value="Chromosome 29"/>
</dbReference>
<dbReference type="GeneID" id="22576963"/>
<dbReference type="VEuPathDB" id="TriTrypDB:LPAL13_290022200"/>
<dbReference type="AlphaFoldDB" id="A0A088SEG8"/>
<sequence>MSGAPFETPSSFTNWGLVLDGDVRQDVVNRGGCSATQQLHLQRPPRQYPRAGSITSAATAATVRESISHNNYNTNHGSGTVLDDWERSAVGLYREIRRHRSEGSQPTRNGAKLRDGTHAKRRLDPSEYPSLPPYAALMGTAFPQLLGGPFAPPGLVPPNLACDSIEGAPQLSSSSPLLLEYFLSIGYPLRLSYNAEAAAASYSAALVAVAQKTVAWFNDSGVAVEDMAPSRIAAPAHRFGIRLLPDVLQQTVAAHRMTPATATAWLLRVYVGFLAPQEAKEHSIQAAIAADHGFESGPPDPGMPPAFCMEDIWRWASAMCAAVYQLQTNTRTVRETSFHRTEKLPSGTLSGSGGEKTVSQQATQSLASERRSDNVGWRLFALTVLQQTTTLILRGCFNTATVNPTTGSPDSSSAGTQGECAGRGGLKEDSMCEVPSSPLASEAILPPVPTTRVVVEGLACFAQLLRLHEKFPRHGKLRNDPGGVRACDAATHVAETAQEMVAKQWEGHAQLAVQQLPHLSPDYHHLVHMMDFVLTS</sequence>
<protein>
    <submittedName>
        <fullName evidence="1">Uncharacterized protein</fullName>
    </submittedName>
</protein>
<dbReference type="EMBL" id="CP009398">
    <property type="protein sequence ID" value="AIO00147.2"/>
    <property type="molecule type" value="Genomic_DNA"/>
</dbReference>
<evidence type="ECO:0000313" key="1">
    <source>
        <dbReference type="EMBL" id="AIO00147.2"/>
    </source>
</evidence>
<organism evidence="1 2">
    <name type="scientific">Leishmania panamensis</name>
    <dbReference type="NCBI Taxonomy" id="5679"/>
    <lineage>
        <taxon>Eukaryota</taxon>
        <taxon>Discoba</taxon>
        <taxon>Euglenozoa</taxon>
        <taxon>Kinetoplastea</taxon>
        <taxon>Metakinetoplastina</taxon>
        <taxon>Trypanosomatida</taxon>
        <taxon>Trypanosomatidae</taxon>
        <taxon>Leishmaniinae</taxon>
        <taxon>Leishmania</taxon>
        <taxon>Leishmania guyanensis species complex</taxon>
    </lineage>
</organism>
<name>A0A088SEG8_LEIPA</name>
<proteinExistence type="predicted"/>
<keyword evidence="2" id="KW-1185">Reference proteome</keyword>